<reference evidence="2 3" key="1">
    <citation type="submission" date="2013-11" db="EMBL/GenBank/DDBJ databases">
        <title>Opisthorchis viverrini - life in the bile duct.</title>
        <authorList>
            <person name="Young N.D."/>
            <person name="Nagarajan N."/>
            <person name="Lin S.J."/>
            <person name="Korhonen P.K."/>
            <person name="Jex A.R."/>
            <person name="Hall R.S."/>
            <person name="Safavi-Hemami H."/>
            <person name="Kaewkong W."/>
            <person name="Bertrand D."/>
            <person name="Gao S."/>
            <person name="Seet Q."/>
            <person name="Wongkham S."/>
            <person name="Teh B.T."/>
            <person name="Wongkham C."/>
            <person name="Intapan P.M."/>
            <person name="Maleewong W."/>
            <person name="Yang X."/>
            <person name="Hu M."/>
            <person name="Wang Z."/>
            <person name="Hofmann A."/>
            <person name="Sternberg P.W."/>
            <person name="Tan P."/>
            <person name="Wang J."/>
            <person name="Gasser R.B."/>
        </authorList>
    </citation>
    <scope>NUCLEOTIDE SEQUENCE [LARGE SCALE GENOMIC DNA]</scope>
</reference>
<dbReference type="RefSeq" id="XP_009164264.1">
    <property type="nucleotide sequence ID" value="XM_009166000.1"/>
</dbReference>
<organism evidence="2 3">
    <name type="scientific">Opisthorchis viverrini</name>
    <name type="common">Southeast Asian liver fluke</name>
    <dbReference type="NCBI Taxonomy" id="6198"/>
    <lineage>
        <taxon>Eukaryota</taxon>
        <taxon>Metazoa</taxon>
        <taxon>Spiralia</taxon>
        <taxon>Lophotrochozoa</taxon>
        <taxon>Platyhelminthes</taxon>
        <taxon>Trematoda</taxon>
        <taxon>Digenea</taxon>
        <taxon>Opisthorchiida</taxon>
        <taxon>Opisthorchiata</taxon>
        <taxon>Opisthorchiidae</taxon>
        <taxon>Opisthorchis</taxon>
    </lineage>
</organism>
<dbReference type="KEGG" id="ovi:T265_01874"/>
<dbReference type="GeneID" id="20316062"/>
<evidence type="ECO:0000313" key="2">
    <source>
        <dbReference type="EMBL" id="KER31939.1"/>
    </source>
</evidence>
<keyword evidence="3" id="KW-1185">Reference proteome</keyword>
<protein>
    <submittedName>
        <fullName evidence="2">Uncharacterized protein</fullName>
    </submittedName>
</protein>
<accession>A0A075AIN4</accession>
<gene>
    <name evidence="2" type="ORF">T265_01874</name>
</gene>
<evidence type="ECO:0000313" key="3">
    <source>
        <dbReference type="Proteomes" id="UP000054324"/>
    </source>
</evidence>
<dbReference type="AlphaFoldDB" id="A0A075AIN4"/>
<evidence type="ECO:0000256" key="1">
    <source>
        <dbReference type="SAM" id="MobiDB-lite"/>
    </source>
</evidence>
<name>A0A075AIN4_OPIVI</name>
<dbReference type="Proteomes" id="UP000054324">
    <property type="component" value="Unassembled WGS sequence"/>
</dbReference>
<sequence length="244" mass="27805">MVASCFTWHDIRNIAVYFHEGNYSHVGLKSANYARKGVVMNETVHKVVKHSSTAHDRPRPSWGLSGRRSPRTDFDKCTHLQINLVFTGNSTESLVYDIPQLNILHNSRLIFQLVRHSSVEIFYYRKRQNQLSLHPDRRVNRSSQPGQLLGRCSVSRAHQSHRSSVNTFACSDVKIQARPTYVGGVVVTRSPRMSDVRGSYPGTAIEYALLMSSTKSGTRIQCFSLVWTHRNNYARTGGRPFKRE</sequence>
<dbReference type="EMBL" id="KL596639">
    <property type="protein sequence ID" value="KER31939.1"/>
    <property type="molecule type" value="Genomic_DNA"/>
</dbReference>
<proteinExistence type="predicted"/>
<feature type="region of interest" description="Disordered" evidence="1">
    <location>
        <begin position="49"/>
        <end position="68"/>
    </location>
</feature>
<dbReference type="CTD" id="20316062"/>
<dbReference type="OrthoDB" id="6282232at2759"/>